<dbReference type="AlphaFoldDB" id="A0A0F8BFX5"/>
<reference evidence="1" key="1">
    <citation type="journal article" date="2015" name="PLoS Genet.">
        <title>Genome Sequencing of the Perciform Fish Larimichthys crocea Provides Insights into Molecular and Genetic Mechanisms of Stress Adaptation.</title>
        <authorList>
            <person name="Ao J."/>
            <person name="Mu Y."/>
            <person name="Xiang L.X."/>
            <person name="Fan D."/>
            <person name="Feng M."/>
            <person name="Zhang S."/>
            <person name="Shi Q."/>
            <person name="Zhu L.Y."/>
            <person name="Li T."/>
            <person name="Ding Y."/>
            <person name="Nie L."/>
            <person name="Li Q."/>
            <person name="Dong W.R."/>
            <person name="Jiang L."/>
            <person name="Sun B."/>
            <person name="Zhang X."/>
            <person name="Li M."/>
            <person name="Zhang H.Q."/>
            <person name="Xie S."/>
            <person name="Zhu Y."/>
            <person name="Jiang X."/>
            <person name="Wang X."/>
            <person name="Mu P."/>
            <person name="Chen W."/>
            <person name="Yue Z."/>
            <person name="Wang Z."/>
            <person name="Wang J."/>
            <person name="Shao J.Z."/>
            <person name="Chen X."/>
        </authorList>
    </citation>
    <scope>NUCLEOTIDE SEQUENCE [LARGE SCALE GENOMIC DNA]</scope>
    <source>
        <strain evidence="1">SSNF</strain>
        <tissue evidence="1">Blood</tissue>
    </source>
</reference>
<protein>
    <submittedName>
        <fullName evidence="1">Uncharacterized protein</fullName>
    </submittedName>
</protein>
<accession>A0A0F8BFX5</accession>
<gene>
    <name evidence="1" type="ORF">EH28_00308</name>
</gene>
<dbReference type="EMBL" id="KQ040810">
    <property type="protein sequence ID" value="KKF34052.1"/>
    <property type="molecule type" value="Genomic_DNA"/>
</dbReference>
<organism evidence="1">
    <name type="scientific">Larimichthys crocea</name>
    <name type="common">Large yellow croaker</name>
    <name type="synonym">Pseudosciaena crocea</name>
    <dbReference type="NCBI Taxonomy" id="215358"/>
    <lineage>
        <taxon>Eukaryota</taxon>
        <taxon>Metazoa</taxon>
        <taxon>Chordata</taxon>
        <taxon>Craniata</taxon>
        <taxon>Vertebrata</taxon>
        <taxon>Euteleostomi</taxon>
        <taxon>Actinopterygii</taxon>
        <taxon>Neopterygii</taxon>
        <taxon>Teleostei</taxon>
        <taxon>Neoteleostei</taxon>
        <taxon>Acanthomorphata</taxon>
        <taxon>Eupercaria</taxon>
        <taxon>Sciaenidae</taxon>
        <taxon>Larimichthys</taxon>
    </lineage>
</organism>
<name>A0A0F8BFX5_LARCR</name>
<sequence>MKRAIRIFKLLLRSCMYASFNISFSVGYTGPPFTKRKEGIKTIKDLYNDDIFSSFQQLSDKLALPKNIFFRYLQICSFVRNVYPSFPNLPEPTGLDPFLTPLPATKGMISVLYNLIHSINLASLRTIRTLWENDL</sequence>
<proteinExistence type="predicted"/>
<evidence type="ECO:0000313" key="1">
    <source>
        <dbReference type="EMBL" id="KKF34052.1"/>
    </source>
</evidence>